<dbReference type="Pfam" id="PF13639">
    <property type="entry name" value="zf-RING_2"/>
    <property type="match status" value="1"/>
</dbReference>
<dbReference type="InterPro" id="IPR040675">
    <property type="entry name" value="AMFR_Ube2g2-bd"/>
</dbReference>
<evidence type="ECO:0000256" key="16">
    <source>
        <dbReference type="SAM" id="MobiDB-lite"/>
    </source>
</evidence>
<dbReference type="GO" id="GO:0070936">
    <property type="term" value="P:protein K48-linked ubiquitination"/>
    <property type="evidence" value="ECO:0007669"/>
    <property type="project" value="TreeGrafter"/>
</dbReference>
<protein>
    <recommendedName>
        <fullName evidence="13">E3 ubiquitin-protein ligase AMFR</fullName>
        <ecNumber evidence="12">2.3.2.36</ecNumber>
    </recommendedName>
    <alternativeName>
        <fullName evidence="14">Autocrine motility factor receptor</fullName>
    </alternativeName>
</protein>
<evidence type="ECO:0000256" key="2">
    <source>
        <dbReference type="ARBA" id="ARBA00004906"/>
    </source>
</evidence>
<dbReference type="GO" id="GO:0005829">
    <property type="term" value="C:cytosol"/>
    <property type="evidence" value="ECO:0007669"/>
    <property type="project" value="TreeGrafter"/>
</dbReference>
<feature type="region of interest" description="Disordered" evidence="16">
    <location>
        <begin position="467"/>
        <end position="487"/>
    </location>
</feature>
<feature type="transmembrane region" description="Helical" evidence="17">
    <location>
        <begin position="6"/>
        <end position="24"/>
    </location>
</feature>
<keyword evidence="4 17" id="KW-0812">Transmembrane</keyword>
<dbReference type="GO" id="GO:0005789">
    <property type="term" value="C:endoplasmic reticulum membrane"/>
    <property type="evidence" value="ECO:0007669"/>
    <property type="project" value="UniProtKB-SubCell"/>
</dbReference>
<feature type="region of interest" description="Disordered" evidence="16">
    <location>
        <begin position="373"/>
        <end position="392"/>
    </location>
</feature>
<dbReference type="GO" id="GO:0061630">
    <property type="term" value="F:ubiquitin protein ligase activity"/>
    <property type="evidence" value="ECO:0007669"/>
    <property type="project" value="UniProtKB-EC"/>
</dbReference>
<evidence type="ECO:0000256" key="1">
    <source>
        <dbReference type="ARBA" id="ARBA00004477"/>
    </source>
</evidence>
<dbReference type="EC" id="2.3.2.36" evidence="12"/>
<evidence type="ECO:0000259" key="18">
    <source>
        <dbReference type="PROSITE" id="PS50089"/>
    </source>
</evidence>
<dbReference type="GO" id="GO:0008270">
    <property type="term" value="F:zinc ion binding"/>
    <property type="evidence" value="ECO:0007669"/>
    <property type="project" value="UniProtKB-KW"/>
</dbReference>
<evidence type="ECO:0000259" key="19">
    <source>
        <dbReference type="PROSITE" id="PS51140"/>
    </source>
</evidence>
<evidence type="ECO:0000256" key="7">
    <source>
        <dbReference type="ARBA" id="ARBA00022824"/>
    </source>
</evidence>
<keyword evidence="6 15" id="KW-0863">Zinc-finger</keyword>
<evidence type="ECO:0000256" key="17">
    <source>
        <dbReference type="SAM" id="Phobius"/>
    </source>
</evidence>
<evidence type="ECO:0000313" key="21">
    <source>
        <dbReference type="Proteomes" id="UP000694388"/>
    </source>
</evidence>
<feature type="transmembrane region" description="Helical" evidence="17">
    <location>
        <begin position="45"/>
        <end position="65"/>
    </location>
</feature>
<feature type="transmembrane region" description="Helical" evidence="17">
    <location>
        <begin position="77"/>
        <end position="94"/>
    </location>
</feature>
<dbReference type="InterPro" id="IPR003892">
    <property type="entry name" value="CUE"/>
</dbReference>
<dbReference type="Gene3D" id="3.30.40.10">
    <property type="entry name" value="Zinc/RING finger domain, C3HC4 (zinc finger)"/>
    <property type="match status" value="1"/>
</dbReference>
<dbReference type="Ensembl" id="ENSEBUT00000009650.1">
    <property type="protein sequence ID" value="ENSEBUP00000009131.1"/>
    <property type="gene ID" value="ENSEBUG00000005899.1"/>
</dbReference>
<dbReference type="InterPro" id="IPR001841">
    <property type="entry name" value="Znf_RING"/>
</dbReference>
<evidence type="ECO:0000313" key="20">
    <source>
        <dbReference type="Ensembl" id="ENSEBUP00000009131.1"/>
    </source>
</evidence>
<evidence type="ECO:0000256" key="13">
    <source>
        <dbReference type="ARBA" id="ARBA00069722"/>
    </source>
</evidence>
<dbReference type="GO" id="GO:0006511">
    <property type="term" value="P:ubiquitin-dependent protein catabolic process"/>
    <property type="evidence" value="ECO:0007669"/>
    <property type="project" value="TreeGrafter"/>
</dbReference>
<evidence type="ECO:0000256" key="5">
    <source>
        <dbReference type="ARBA" id="ARBA00022723"/>
    </source>
</evidence>
<organism evidence="20 21">
    <name type="scientific">Eptatretus burgeri</name>
    <name type="common">Inshore hagfish</name>
    <dbReference type="NCBI Taxonomy" id="7764"/>
    <lineage>
        <taxon>Eukaryota</taxon>
        <taxon>Metazoa</taxon>
        <taxon>Chordata</taxon>
        <taxon>Craniata</taxon>
        <taxon>Vertebrata</taxon>
        <taxon>Cyclostomata</taxon>
        <taxon>Myxini</taxon>
        <taxon>Myxiniformes</taxon>
        <taxon>Myxinidae</taxon>
        <taxon>Eptatretinae</taxon>
        <taxon>Eptatretus</taxon>
    </lineage>
</organism>
<keyword evidence="10 17" id="KW-0472">Membrane</keyword>
<dbReference type="SMART" id="SM00546">
    <property type="entry name" value="CUE"/>
    <property type="match status" value="1"/>
</dbReference>
<feature type="compositionally biased region" description="Polar residues" evidence="16">
    <location>
        <begin position="373"/>
        <end position="389"/>
    </location>
</feature>
<evidence type="ECO:0000256" key="8">
    <source>
        <dbReference type="ARBA" id="ARBA00022833"/>
    </source>
</evidence>
<evidence type="ECO:0000256" key="4">
    <source>
        <dbReference type="ARBA" id="ARBA00022692"/>
    </source>
</evidence>
<feature type="domain" description="CUE" evidence="19">
    <location>
        <begin position="314"/>
        <end position="356"/>
    </location>
</feature>
<dbReference type="AlphaFoldDB" id="A0A8C4Q336"/>
<feature type="transmembrane region" description="Helical" evidence="17">
    <location>
        <begin position="140"/>
        <end position="161"/>
    </location>
</feature>
<keyword evidence="7" id="KW-0256">Endoplasmic reticulum</keyword>
<sequence>MDEVVFWCVWFAVLAFMLLMTQLCKDRFEYLSFSPTTPITSHVRVFSVLASMMILCLGLLAYSLLSGHFYSSHTISFMAAECLLVLCKTVHVIVRYAIHLWDLAQDGTWEVKSTFVYYTDLIIHLFMLSVDLAHHIHMLLFSNIWLSMASLVIFMQLRYLIQEVQRRVRRHNNYLRVVGSMETRFALATVEELAENNDDCAICWDSMQVARKLPCGHLFHNACLRSWLEQDTSCPSCRMPLNIIEEIRGRPQRVNTGNLEENLTPTTEEAAQLTQRNHFFHFDGSRFASWLPSFSVEVTHTSRILGVHAASNSQLNAMIHQIQAVLPQVPHHIIMQDLQLTRSVELTTDNILEGRVEIPFPLQQTDLIEPTEVTESTNAGSVENPSSGGSLEIPKGQAAITKVMGAEAASVEADGTMAMELCDMYEALGNLNETGSRFSKSAEERQHMLQQRKQQLLQQARKKYMNRALEQPEWTPPRSEDANGDSILVRRYMLAEHPEERDQ</sequence>
<evidence type="ECO:0000256" key="3">
    <source>
        <dbReference type="ARBA" id="ARBA00022679"/>
    </source>
</evidence>
<dbReference type="Proteomes" id="UP000694388">
    <property type="component" value="Unplaced"/>
</dbReference>
<dbReference type="PANTHER" id="PTHR15067">
    <property type="entry name" value="E3 UBIQUITIN-PROTEIN LIGASE RNF8"/>
    <property type="match status" value="1"/>
</dbReference>
<evidence type="ECO:0000256" key="10">
    <source>
        <dbReference type="ARBA" id="ARBA00023136"/>
    </source>
</evidence>
<dbReference type="OMA" id="EPFCIWT"/>
<comment type="subcellular location">
    <subcellularLocation>
        <location evidence="1">Endoplasmic reticulum membrane</location>
        <topology evidence="1">Multi-pass membrane protein</topology>
    </subcellularLocation>
</comment>
<dbReference type="SMART" id="SM00184">
    <property type="entry name" value="RING"/>
    <property type="match status" value="1"/>
</dbReference>
<dbReference type="PANTHER" id="PTHR15067:SF5">
    <property type="entry name" value="E3 UBIQUITIN-PROTEIN LIGASE AMFR"/>
    <property type="match status" value="1"/>
</dbReference>
<keyword evidence="8" id="KW-0862">Zinc</keyword>
<dbReference type="PROSITE" id="PS50089">
    <property type="entry name" value="ZF_RING_2"/>
    <property type="match status" value="1"/>
</dbReference>
<dbReference type="FunFam" id="1.10.8.10:FF:000026">
    <property type="entry name" value="E3 ubiquitin-protein ligase AMFR"/>
    <property type="match status" value="1"/>
</dbReference>
<dbReference type="FunFam" id="3.30.40.10:FF:000149">
    <property type="entry name" value="E3 ubiquitin-protein ligase AMFR"/>
    <property type="match status" value="1"/>
</dbReference>
<dbReference type="Pfam" id="PF18442">
    <property type="entry name" value="G2BR"/>
    <property type="match status" value="1"/>
</dbReference>
<evidence type="ECO:0000256" key="12">
    <source>
        <dbReference type="ARBA" id="ARBA00034523"/>
    </source>
</evidence>
<reference evidence="20" key="1">
    <citation type="submission" date="2025-08" db="UniProtKB">
        <authorList>
            <consortium name="Ensembl"/>
        </authorList>
    </citation>
    <scope>IDENTIFICATION</scope>
</reference>
<keyword evidence="21" id="KW-1185">Reference proteome</keyword>
<keyword evidence="9 17" id="KW-1133">Transmembrane helix</keyword>
<dbReference type="GO" id="GO:0000151">
    <property type="term" value="C:ubiquitin ligase complex"/>
    <property type="evidence" value="ECO:0007669"/>
    <property type="project" value="TreeGrafter"/>
</dbReference>
<name>A0A8C4Q336_EPTBU</name>
<evidence type="ECO:0000256" key="15">
    <source>
        <dbReference type="PROSITE-ProRule" id="PRU00175"/>
    </source>
</evidence>
<dbReference type="GO" id="GO:0043130">
    <property type="term" value="F:ubiquitin binding"/>
    <property type="evidence" value="ECO:0007669"/>
    <property type="project" value="InterPro"/>
</dbReference>
<dbReference type="Pfam" id="PF25563">
    <property type="entry name" value="TPR_SYVN1_N"/>
    <property type="match status" value="1"/>
</dbReference>
<evidence type="ECO:0000256" key="9">
    <source>
        <dbReference type="ARBA" id="ARBA00022989"/>
    </source>
</evidence>
<dbReference type="Pfam" id="PF02845">
    <property type="entry name" value="CUE"/>
    <property type="match status" value="1"/>
</dbReference>
<dbReference type="GO" id="GO:0030968">
    <property type="term" value="P:endoplasmic reticulum unfolded protein response"/>
    <property type="evidence" value="ECO:0007669"/>
    <property type="project" value="TreeGrafter"/>
</dbReference>
<dbReference type="Gene3D" id="1.10.8.10">
    <property type="entry name" value="DNA helicase RuvA subunit, C-terminal domain"/>
    <property type="match status" value="1"/>
</dbReference>
<dbReference type="SUPFAM" id="SSF57850">
    <property type="entry name" value="RING/U-box"/>
    <property type="match status" value="1"/>
</dbReference>
<dbReference type="InterPro" id="IPR057992">
    <property type="entry name" value="TPR_SYVN1_N"/>
</dbReference>
<comment type="catalytic activity">
    <reaction evidence="11">
        <text>[E2 ubiquitin-conjugating enzyme]-S-ubiquitinyl-L-cysteine + [acceptor protein]-L-cysteine = [E2 ubiquitin-conjugating enzyme]-L-cysteine + [acceptor protein]-S-ubiquitinyl-L-cysteine.</text>
        <dbReference type="EC" id="2.3.2.36"/>
    </reaction>
</comment>
<comment type="pathway">
    <text evidence="2">Protein modification; protein ubiquitination.</text>
</comment>
<proteinExistence type="predicted"/>
<evidence type="ECO:0000256" key="11">
    <source>
        <dbReference type="ARBA" id="ARBA00034438"/>
    </source>
</evidence>
<dbReference type="CDD" id="cd16455">
    <property type="entry name" value="RING-H2_AMFR"/>
    <property type="match status" value="1"/>
</dbReference>
<dbReference type="CDD" id="cd14421">
    <property type="entry name" value="CUE_AMFR"/>
    <property type="match status" value="1"/>
</dbReference>
<keyword evidence="5" id="KW-0479">Metal-binding</keyword>
<evidence type="ECO:0000256" key="6">
    <source>
        <dbReference type="ARBA" id="ARBA00022771"/>
    </source>
</evidence>
<feature type="domain" description="RING-type" evidence="18">
    <location>
        <begin position="200"/>
        <end position="238"/>
    </location>
</feature>
<keyword evidence="3" id="KW-0808">Transferase</keyword>
<evidence type="ECO:0000256" key="14">
    <source>
        <dbReference type="ARBA" id="ARBA00076914"/>
    </source>
</evidence>
<feature type="transmembrane region" description="Helical" evidence="17">
    <location>
        <begin position="115"/>
        <end position="134"/>
    </location>
</feature>
<reference evidence="20" key="2">
    <citation type="submission" date="2025-09" db="UniProtKB">
        <authorList>
            <consortium name="Ensembl"/>
        </authorList>
    </citation>
    <scope>IDENTIFICATION</scope>
</reference>
<dbReference type="InterPro" id="IPR013083">
    <property type="entry name" value="Znf_RING/FYVE/PHD"/>
</dbReference>
<dbReference type="PROSITE" id="PS51140">
    <property type="entry name" value="CUE"/>
    <property type="match status" value="1"/>
</dbReference>
<dbReference type="GeneTree" id="ENSGT00940000156482"/>
<accession>A0A8C4Q336</accession>